<dbReference type="AlphaFoldDB" id="A0A1C7Z7H0"/>
<dbReference type="PATRIC" id="fig|317.243.peg.1194"/>
<dbReference type="Proteomes" id="UP000093104">
    <property type="component" value="Unassembled WGS sequence"/>
</dbReference>
<comment type="caution">
    <text evidence="1">The sequence shown here is derived from an EMBL/GenBank/DDBJ whole genome shotgun (WGS) entry which is preliminary data.</text>
</comment>
<gene>
    <name evidence="1" type="ORF">AFK24_09575</name>
</gene>
<dbReference type="EMBL" id="LGSI01000035">
    <property type="protein sequence ID" value="OCR25309.1"/>
    <property type="molecule type" value="Genomic_DNA"/>
</dbReference>
<evidence type="ECO:0000313" key="2">
    <source>
        <dbReference type="Proteomes" id="UP000093104"/>
    </source>
</evidence>
<proteinExistence type="predicted"/>
<reference evidence="1 2" key="1">
    <citation type="submission" date="2015-07" db="EMBL/GenBank/DDBJ databases">
        <title>Draft genome sequence of a diazotrophic, plant growth-promoting rhizobacterium of the Pseudomonas syringae complex.</title>
        <authorList>
            <person name="Patten C.L."/>
            <person name="Jeong H."/>
        </authorList>
    </citation>
    <scope>NUCLEOTIDE SEQUENCE [LARGE SCALE GENOMIC DNA]</scope>
    <source>
        <strain evidence="1 2">GR12-2</strain>
    </source>
</reference>
<accession>A0A1C7Z7H0</accession>
<organism evidence="1 2">
    <name type="scientific">Pseudomonas syringae</name>
    <dbReference type="NCBI Taxonomy" id="317"/>
    <lineage>
        <taxon>Bacteria</taxon>
        <taxon>Pseudomonadati</taxon>
        <taxon>Pseudomonadota</taxon>
        <taxon>Gammaproteobacteria</taxon>
        <taxon>Pseudomonadales</taxon>
        <taxon>Pseudomonadaceae</taxon>
        <taxon>Pseudomonas</taxon>
    </lineage>
</organism>
<name>A0A1C7Z7H0_PSESX</name>
<protein>
    <submittedName>
        <fullName evidence="1">Uncharacterized protein</fullName>
    </submittedName>
</protein>
<sequence>MLLAFWKEALGLQVIKCPAARALDLQFHITARGGKFAAAMTTTYFLHVYKPSDSGRLPAARA</sequence>
<evidence type="ECO:0000313" key="1">
    <source>
        <dbReference type="EMBL" id="OCR25309.1"/>
    </source>
</evidence>